<dbReference type="NCBIfam" id="TIGR00485">
    <property type="entry name" value="EF-Tu"/>
    <property type="match status" value="1"/>
</dbReference>
<feature type="domain" description="Tr-type G" evidence="11">
    <location>
        <begin position="10"/>
        <end position="206"/>
    </location>
</feature>
<evidence type="ECO:0000256" key="7">
    <source>
        <dbReference type="ARBA" id="ARBA00022917"/>
    </source>
</evidence>
<comment type="catalytic activity">
    <reaction evidence="10">
        <text>GTP + H2O = GDP + phosphate + H(+)</text>
        <dbReference type="Rhea" id="RHEA:19669"/>
        <dbReference type="ChEBI" id="CHEBI:15377"/>
        <dbReference type="ChEBI" id="CHEBI:15378"/>
        <dbReference type="ChEBI" id="CHEBI:37565"/>
        <dbReference type="ChEBI" id="CHEBI:43474"/>
        <dbReference type="ChEBI" id="CHEBI:58189"/>
        <dbReference type="EC" id="3.6.5.3"/>
    </reaction>
</comment>
<dbReference type="NCBIfam" id="NF000766">
    <property type="entry name" value="PRK00049.1"/>
    <property type="match status" value="1"/>
</dbReference>
<dbReference type="PRINTS" id="PR00315">
    <property type="entry name" value="ELONGATNFCT"/>
</dbReference>
<dbReference type="Pfam" id="PF03144">
    <property type="entry name" value="GTP_EFTU_D2"/>
    <property type="match status" value="1"/>
</dbReference>
<dbReference type="InterPro" id="IPR041709">
    <property type="entry name" value="EF-Tu_GTP-bd"/>
</dbReference>
<dbReference type="PROSITE" id="PS51722">
    <property type="entry name" value="G_TR_2"/>
    <property type="match status" value="1"/>
</dbReference>
<dbReference type="PANTHER" id="PTHR43721">
    <property type="entry name" value="ELONGATION FACTOR TU-RELATED"/>
    <property type="match status" value="1"/>
</dbReference>
<keyword evidence="13" id="KW-1185">Reference proteome</keyword>
<dbReference type="InterPro" id="IPR027417">
    <property type="entry name" value="P-loop_NTPase"/>
</dbReference>
<dbReference type="KEGG" id="amog:QRX60_07955"/>
<evidence type="ECO:0000256" key="10">
    <source>
        <dbReference type="HAMAP-Rule" id="MF_00118"/>
    </source>
</evidence>
<dbReference type="CDD" id="cd03707">
    <property type="entry name" value="EFTU_III"/>
    <property type="match status" value="1"/>
</dbReference>
<evidence type="ECO:0000256" key="8">
    <source>
        <dbReference type="ARBA" id="ARBA00023134"/>
    </source>
</evidence>
<dbReference type="RefSeq" id="WP_286000132.1">
    <property type="nucleotide sequence ID" value="NZ_CP127295.1"/>
</dbReference>
<dbReference type="AlphaFoldDB" id="A0A9Y2JUX6"/>
<keyword evidence="4 10" id="KW-0251">Elongation factor</keyword>
<dbReference type="CDD" id="cd03697">
    <property type="entry name" value="EFTU_II"/>
    <property type="match status" value="1"/>
</dbReference>
<dbReference type="InterPro" id="IPR000795">
    <property type="entry name" value="T_Tr_GTP-bd_dom"/>
</dbReference>
<dbReference type="GO" id="GO:0003746">
    <property type="term" value="F:translation elongation factor activity"/>
    <property type="evidence" value="ECO:0007669"/>
    <property type="project" value="UniProtKB-UniRule"/>
</dbReference>
<protein>
    <recommendedName>
        <fullName evidence="9 10">Elongation factor Tu</fullName>
        <shortName evidence="10">EF-Tu</shortName>
        <ecNumber evidence="10">3.6.5.3</ecNumber>
    </recommendedName>
</protein>
<dbReference type="HAMAP" id="MF_00118_B">
    <property type="entry name" value="EF_Tu_B"/>
    <property type="match status" value="1"/>
</dbReference>
<accession>A0A9Y2JUX6</accession>
<keyword evidence="2 10" id="KW-0963">Cytoplasm</keyword>
<feature type="binding site" evidence="10">
    <location>
        <begin position="83"/>
        <end position="87"/>
    </location>
    <ligand>
        <name>GTP</name>
        <dbReference type="ChEBI" id="CHEBI:37565"/>
    </ligand>
</feature>
<keyword evidence="5 10" id="KW-0378">Hydrolase</keyword>
<organism evidence="12 13">
    <name type="scientific">Amycolatopsis mongoliensis</name>
    <dbReference type="NCBI Taxonomy" id="715475"/>
    <lineage>
        <taxon>Bacteria</taxon>
        <taxon>Bacillati</taxon>
        <taxon>Actinomycetota</taxon>
        <taxon>Actinomycetes</taxon>
        <taxon>Pseudonocardiales</taxon>
        <taxon>Pseudonocardiaceae</taxon>
        <taxon>Amycolatopsis</taxon>
    </lineage>
</organism>
<dbReference type="FunFam" id="3.40.50.300:FF:000003">
    <property type="entry name" value="Elongation factor Tu"/>
    <property type="match status" value="1"/>
</dbReference>
<feature type="binding site" evidence="10">
    <location>
        <begin position="19"/>
        <end position="26"/>
    </location>
    <ligand>
        <name>GTP</name>
        <dbReference type="ChEBI" id="CHEBI:37565"/>
    </ligand>
</feature>
<dbReference type="NCBIfam" id="TIGR00231">
    <property type="entry name" value="small_GTP"/>
    <property type="match status" value="1"/>
</dbReference>
<feature type="binding site" evidence="10">
    <location>
        <begin position="138"/>
        <end position="141"/>
    </location>
    <ligand>
        <name>GTP</name>
        <dbReference type="ChEBI" id="CHEBI:37565"/>
    </ligand>
</feature>
<dbReference type="PANTHER" id="PTHR43721:SF22">
    <property type="entry name" value="ELONGATION FACTOR TU, MITOCHONDRIAL"/>
    <property type="match status" value="1"/>
</dbReference>
<keyword evidence="10" id="KW-0479">Metal-binding</keyword>
<dbReference type="Gene3D" id="2.40.30.10">
    <property type="entry name" value="Translation factors"/>
    <property type="match status" value="2"/>
</dbReference>
<dbReference type="Gene3D" id="3.40.50.300">
    <property type="entry name" value="P-loop containing nucleotide triphosphate hydrolases"/>
    <property type="match status" value="1"/>
</dbReference>
<dbReference type="SUPFAM" id="SSF52540">
    <property type="entry name" value="P-loop containing nucleoside triphosphate hydrolases"/>
    <property type="match status" value="1"/>
</dbReference>
<dbReference type="GO" id="GO:0003924">
    <property type="term" value="F:GTPase activity"/>
    <property type="evidence" value="ECO:0007669"/>
    <property type="project" value="UniProtKB-UniRule"/>
</dbReference>
<dbReference type="InterPro" id="IPR031157">
    <property type="entry name" value="G_TR_CS"/>
</dbReference>
<dbReference type="GO" id="GO:0000287">
    <property type="term" value="F:magnesium ion binding"/>
    <property type="evidence" value="ECO:0007669"/>
    <property type="project" value="UniProtKB-UniRule"/>
</dbReference>
<dbReference type="NCBIfam" id="NF009372">
    <property type="entry name" value="PRK12735.1"/>
    <property type="match status" value="1"/>
</dbReference>
<comment type="function">
    <text evidence="10">GTP hydrolase that promotes the GTP-dependent binding of aminoacyl-tRNA to the A-site of ribosomes during protein biosynthesis.</text>
</comment>
<comment type="subcellular location">
    <subcellularLocation>
        <location evidence="10">Cytoplasm</location>
    </subcellularLocation>
</comment>
<comment type="similarity">
    <text evidence="1 10">Belongs to the TRAFAC class translation factor GTPase superfamily. Classic translation factor GTPase family. EF-Tu/EF-1A subfamily.</text>
</comment>
<evidence type="ECO:0000256" key="9">
    <source>
        <dbReference type="ARBA" id="ARBA00029554"/>
    </source>
</evidence>
<evidence type="ECO:0000313" key="12">
    <source>
        <dbReference type="EMBL" id="WIY03777.1"/>
    </source>
</evidence>
<proteinExistence type="inferred from homology"/>
<sequence>MAKAKFERSKPHVNIGTIGHVDHGKTTLTAAITKVLHDKYPELNESRAFDQIDNAPEEKQRGITINISHVEYQTEKRHYAHVDAPGHADYIKNMITGAAQMDGAILVVAATDGPMPQTREHVLLARQVGVPYIVVALNKADMVDDEEILELVELEVRELLSSQEFPGDDAPVVRVSGLKALEGDEKWSEAVLELMTAVDDNVPDPVRELDKPFLMPIEDVFTITGRGTVVTGRVERGVINVNEEVEIVGIKEKSTKTTVTGVEMFRKLLDQGQAGDNVGLLVRGIKREDVERGQVVVKPGTTTPHTDFEGRVYILSKDEGGRHTPFFNNYRPQFYFRTTDVTGVVTLPEGTEMVMPGDNTDISVQLIQPVAMDVNLRFAIREGGRTVGAGQVTKIIK</sequence>
<dbReference type="InterPro" id="IPR009000">
    <property type="entry name" value="Transl_B-barrel_sf"/>
</dbReference>
<evidence type="ECO:0000256" key="2">
    <source>
        <dbReference type="ARBA" id="ARBA00022490"/>
    </source>
</evidence>
<dbReference type="InterPro" id="IPR004161">
    <property type="entry name" value="EFTu-like_2"/>
</dbReference>
<dbReference type="GO" id="GO:0005829">
    <property type="term" value="C:cytosol"/>
    <property type="evidence" value="ECO:0007669"/>
    <property type="project" value="TreeGrafter"/>
</dbReference>
<dbReference type="InterPro" id="IPR004160">
    <property type="entry name" value="Transl_elong_EFTu/EF1A_C"/>
</dbReference>
<evidence type="ECO:0000259" key="11">
    <source>
        <dbReference type="PROSITE" id="PS51722"/>
    </source>
</evidence>
<dbReference type="FunFam" id="2.40.30.10:FF:000001">
    <property type="entry name" value="Elongation factor Tu"/>
    <property type="match status" value="1"/>
</dbReference>
<dbReference type="Pfam" id="PF03143">
    <property type="entry name" value="GTP_EFTU_D3"/>
    <property type="match status" value="1"/>
</dbReference>
<dbReference type="InterPro" id="IPR005225">
    <property type="entry name" value="Small_GTP-bd"/>
</dbReference>
<reference evidence="12 13" key="1">
    <citation type="submission" date="2023-06" db="EMBL/GenBank/DDBJ databases">
        <authorList>
            <person name="Oyuntsetseg B."/>
            <person name="Kim S.B."/>
        </authorList>
    </citation>
    <scope>NUCLEOTIDE SEQUENCE [LARGE SCALE GENOMIC DNA]</scope>
    <source>
        <strain evidence="12 13">4-36</strain>
    </source>
</reference>
<dbReference type="SUPFAM" id="SSF50447">
    <property type="entry name" value="Translation proteins"/>
    <property type="match status" value="1"/>
</dbReference>
<feature type="binding site" evidence="10">
    <location>
        <position position="26"/>
    </location>
    <ligand>
        <name>Mg(2+)</name>
        <dbReference type="ChEBI" id="CHEBI:18420"/>
    </ligand>
</feature>
<evidence type="ECO:0000313" key="13">
    <source>
        <dbReference type="Proteomes" id="UP001239397"/>
    </source>
</evidence>
<dbReference type="EC" id="3.6.5.3" evidence="10"/>
<dbReference type="InterPro" id="IPR009001">
    <property type="entry name" value="Transl_elong_EF1A/Init_IF2_C"/>
</dbReference>
<dbReference type="GO" id="GO:0005525">
    <property type="term" value="F:GTP binding"/>
    <property type="evidence" value="ECO:0007669"/>
    <property type="project" value="UniProtKB-UniRule"/>
</dbReference>
<dbReference type="PROSITE" id="PS00301">
    <property type="entry name" value="G_TR_1"/>
    <property type="match status" value="1"/>
</dbReference>
<gene>
    <name evidence="10 12" type="primary">tuf</name>
    <name evidence="12" type="ORF">QRX60_07955</name>
</gene>
<evidence type="ECO:0000256" key="5">
    <source>
        <dbReference type="ARBA" id="ARBA00022801"/>
    </source>
</evidence>
<dbReference type="InterPro" id="IPR004541">
    <property type="entry name" value="Transl_elong_EFTu/EF1A_bac/org"/>
</dbReference>
<keyword evidence="8 10" id="KW-0342">GTP-binding</keyword>
<dbReference type="InterPro" id="IPR050055">
    <property type="entry name" value="EF-Tu_GTPase"/>
</dbReference>
<evidence type="ECO:0000256" key="6">
    <source>
        <dbReference type="ARBA" id="ARBA00022842"/>
    </source>
</evidence>
<dbReference type="InterPro" id="IPR033720">
    <property type="entry name" value="EFTU_2"/>
</dbReference>
<dbReference type="Proteomes" id="UP001239397">
    <property type="component" value="Chromosome"/>
</dbReference>
<keyword evidence="3 10" id="KW-0547">Nucleotide-binding</keyword>
<keyword evidence="6 10" id="KW-0460">Magnesium</keyword>
<evidence type="ECO:0000256" key="3">
    <source>
        <dbReference type="ARBA" id="ARBA00022741"/>
    </source>
</evidence>
<name>A0A9Y2JUX6_9PSEU</name>
<dbReference type="CDD" id="cd01884">
    <property type="entry name" value="EF_Tu"/>
    <property type="match status" value="1"/>
</dbReference>
<comment type="subunit">
    <text evidence="10">Monomer.</text>
</comment>
<keyword evidence="7 10" id="KW-0648">Protein biosynthesis</keyword>
<dbReference type="NCBIfam" id="NF009373">
    <property type="entry name" value="PRK12736.1"/>
    <property type="match status" value="1"/>
</dbReference>
<evidence type="ECO:0000256" key="1">
    <source>
        <dbReference type="ARBA" id="ARBA00007249"/>
    </source>
</evidence>
<dbReference type="EMBL" id="CP127295">
    <property type="protein sequence ID" value="WIY03777.1"/>
    <property type="molecule type" value="Genomic_DNA"/>
</dbReference>
<dbReference type="SUPFAM" id="SSF50465">
    <property type="entry name" value="EF-Tu/eEF-1alpha/eIF2-gamma C-terminal domain"/>
    <property type="match status" value="1"/>
</dbReference>
<dbReference type="Pfam" id="PF00009">
    <property type="entry name" value="GTP_EFTU"/>
    <property type="match status" value="1"/>
</dbReference>
<evidence type="ECO:0000256" key="4">
    <source>
        <dbReference type="ARBA" id="ARBA00022768"/>
    </source>
</evidence>